<proteinExistence type="inferred from homology"/>
<name>A0A0W0WVC0_9GAMM</name>
<evidence type="ECO:0000256" key="5">
    <source>
        <dbReference type="ARBA" id="ARBA00031841"/>
    </source>
</evidence>
<gene>
    <name evidence="6" type="ORF">Lnau_1245</name>
</gene>
<dbReference type="Pfam" id="PF02620">
    <property type="entry name" value="YceD"/>
    <property type="match status" value="1"/>
</dbReference>
<evidence type="ECO:0000313" key="6">
    <source>
        <dbReference type="EMBL" id="KTD36261.1"/>
    </source>
</evidence>
<comment type="function">
    <text evidence="1">Plays a role in synthesis, processing and/or stability of 23S rRNA.</text>
</comment>
<comment type="similarity">
    <text evidence="2">Belongs to the DUF177 domain family.</text>
</comment>
<evidence type="ECO:0000256" key="4">
    <source>
        <dbReference type="ARBA" id="ARBA00022517"/>
    </source>
</evidence>
<dbReference type="OrthoDB" id="9786771at2"/>
<sequence length="142" mass="16294">MLINLKTYSAKEGLQQVKIELDERLPARVASPCVVNCQFDVKALTDYYLLTLRSEAIITISCQRCLDEFSHHYVNQTELAVCHSEQMAEKMLGQYESIVSEHNEVDLVELLTDELHLYAPEFHPSTKECDNQASKFIAKEQE</sequence>
<keyword evidence="7" id="KW-1185">Reference proteome</keyword>
<evidence type="ECO:0000256" key="3">
    <source>
        <dbReference type="ARBA" id="ARBA00015716"/>
    </source>
</evidence>
<dbReference type="GO" id="GO:0005829">
    <property type="term" value="C:cytosol"/>
    <property type="evidence" value="ECO:0007669"/>
    <property type="project" value="TreeGrafter"/>
</dbReference>
<evidence type="ECO:0000313" key="7">
    <source>
        <dbReference type="Proteomes" id="UP000054725"/>
    </source>
</evidence>
<dbReference type="STRING" id="45070.Lnau_1245"/>
<reference evidence="6 7" key="1">
    <citation type="submission" date="2015-11" db="EMBL/GenBank/DDBJ databases">
        <title>Genomic analysis of 38 Legionella species identifies large and diverse effector repertoires.</title>
        <authorList>
            <person name="Burstein D."/>
            <person name="Amaro F."/>
            <person name="Zusman T."/>
            <person name="Lifshitz Z."/>
            <person name="Cohen O."/>
            <person name="Gilbert J.A."/>
            <person name="Pupko T."/>
            <person name="Shuman H.A."/>
            <person name="Segal G."/>
        </authorList>
    </citation>
    <scope>NUCLEOTIDE SEQUENCE [LARGE SCALE GENOMIC DNA]</scope>
    <source>
        <strain evidence="6 7">ATCC 49506</strain>
    </source>
</reference>
<dbReference type="InterPro" id="IPR039255">
    <property type="entry name" value="YceD_bac"/>
</dbReference>
<dbReference type="GO" id="GO:0042254">
    <property type="term" value="P:ribosome biogenesis"/>
    <property type="evidence" value="ECO:0007669"/>
    <property type="project" value="UniProtKB-KW"/>
</dbReference>
<evidence type="ECO:0000256" key="1">
    <source>
        <dbReference type="ARBA" id="ARBA00002868"/>
    </source>
</evidence>
<dbReference type="PANTHER" id="PTHR38099:SF1">
    <property type="entry name" value="LARGE RIBOSOMAL RNA SUBUNIT ACCUMULATION PROTEIN YCED"/>
    <property type="match status" value="1"/>
</dbReference>
<dbReference type="PANTHER" id="PTHR38099">
    <property type="entry name" value="LARGE RIBOSOMAL RNA SUBUNIT ACCUMULATION PROTEIN YCED"/>
    <property type="match status" value="1"/>
</dbReference>
<accession>A0A0W0WVC0</accession>
<protein>
    <recommendedName>
        <fullName evidence="3">Large ribosomal RNA subunit accumulation protein YceD</fullName>
    </recommendedName>
    <alternativeName>
        <fullName evidence="5">23S rRNA accumulation protein YceD</fullName>
    </alternativeName>
</protein>
<dbReference type="InterPro" id="IPR003772">
    <property type="entry name" value="YceD"/>
</dbReference>
<organism evidence="6 7">
    <name type="scientific">Legionella nautarum</name>
    <dbReference type="NCBI Taxonomy" id="45070"/>
    <lineage>
        <taxon>Bacteria</taxon>
        <taxon>Pseudomonadati</taxon>
        <taxon>Pseudomonadota</taxon>
        <taxon>Gammaproteobacteria</taxon>
        <taxon>Legionellales</taxon>
        <taxon>Legionellaceae</taxon>
        <taxon>Legionella</taxon>
    </lineage>
</organism>
<dbReference type="AlphaFoldDB" id="A0A0W0WVC0"/>
<dbReference type="RefSeq" id="WP_058504275.1">
    <property type="nucleotide sequence ID" value="NZ_CAAAIF010000001.1"/>
</dbReference>
<evidence type="ECO:0000256" key="2">
    <source>
        <dbReference type="ARBA" id="ARBA00010740"/>
    </source>
</evidence>
<dbReference type="PATRIC" id="fig|45070.6.peg.1311"/>
<dbReference type="EMBL" id="LNYO01000013">
    <property type="protein sequence ID" value="KTD36261.1"/>
    <property type="molecule type" value="Genomic_DNA"/>
</dbReference>
<keyword evidence="4" id="KW-0690">Ribosome biogenesis</keyword>
<comment type="caution">
    <text evidence="6">The sequence shown here is derived from an EMBL/GenBank/DDBJ whole genome shotgun (WGS) entry which is preliminary data.</text>
</comment>
<dbReference type="Proteomes" id="UP000054725">
    <property type="component" value="Unassembled WGS sequence"/>
</dbReference>